<evidence type="ECO:0000256" key="1">
    <source>
        <dbReference type="ARBA" id="ARBA00004123"/>
    </source>
</evidence>
<keyword evidence="2" id="KW-0479">Metal-binding</keyword>
<accession>A0ABQ7GKD6</accession>
<protein>
    <recommendedName>
        <fullName evidence="8">G-patch domain-containing protein</fullName>
    </recommendedName>
</protein>
<dbReference type="InterPro" id="IPR000467">
    <property type="entry name" value="G_patch_dom"/>
</dbReference>
<keyword evidence="3" id="KW-0863">Zinc-finger</keyword>
<feature type="domain" description="G-patch" evidence="8">
    <location>
        <begin position="461"/>
        <end position="504"/>
    </location>
</feature>
<evidence type="ECO:0000256" key="3">
    <source>
        <dbReference type="ARBA" id="ARBA00022771"/>
    </source>
</evidence>
<evidence type="ECO:0000256" key="5">
    <source>
        <dbReference type="ARBA" id="ARBA00023125"/>
    </source>
</evidence>
<dbReference type="Proteomes" id="UP000815325">
    <property type="component" value="Unassembled WGS sequence"/>
</dbReference>
<keyword evidence="4" id="KW-0862">Zinc</keyword>
<sequence>MVRSKRKRLLEGAYLGRGQYQYKAERPAQSQPVQFVSAGRQLEDKVEPQQQQQQQQQNCAQSPGKEPNGNVLHASQHGQQNGADIEQQRCALEEELKALEQRERHLLWLQQQQLQQQQILQRQRDEEQRQQDGCREEGLPKRRRIDDEGEQCMQEGGVRTEVHQQLQLQHPRQHEAGLRQQERDHQHIGQKVLAPTEQRRADEKTERYWLGQGVKTHLWQQQQHLPKWNPGSVWPRTPMSQSTPNSVQSMPLQGSMGHAPLSVRALKQQQQQQQQLQQQQQSTANRTDLKPAGQEEQQQQQQQQQQQSVLLPPPPPLPMPSPFTPPSLPGAQHLRPSLSLPLPPPFQAPQPPPILHAHRGPPNTMPLQPALPFAPEMLPPHLRQTCYFSAPNRSHSKKPLTKNGRKAARKKANKRAREQGLAPPGSSSAPPTKEHISKDAEEARAAAEAAQNKFAGFEDHTSGIGSRLLAKMGWRSGEGLGKKAQGQSEPVIPQLVKGKRGLGS</sequence>
<feature type="region of interest" description="Disordered" evidence="7">
    <location>
        <begin position="126"/>
        <end position="147"/>
    </location>
</feature>
<dbReference type="SMART" id="SM00443">
    <property type="entry name" value="G_patch"/>
    <property type="match status" value="1"/>
</dbReference>
<reference evidence="9" key="1">
    <citation type="submission" date="2017-08" db="EMBL/GenBank/DDBJ databases">
        <authorList>
            <person name="Polle J.E."/>
            <person name="Barry K."/>
            <person name="Cushman J."/>
            <person name="Schmutz J."/>
            <person name="Tran D."/>
            <person name="Hathwaick L.T."/>
            <person name="Yim W.C."/>
            <person name="Jenkins J."/>
            <person name="Mckie-Krisberg Z.M."/>
            <person name="Prochnik S."/>
            <person name="Lindquist E."/>
            <person name="Dockter R.B."/>
            <person name="Adam C."/>
            <person name="Molina H."/>
            <person name="Bunkerborg J."/>
            <person name="Jin E."/>
            <person name="Buchheim M."/>
            <person name="Magnuson J."/>
        </authorList>
    </citation>
    <scope>NUCLEOTIDE SEQUENCE</scope>
    <source>
        <strain evidence="9">CCAP 19/18</strain>
    </source>
</reference>
<evidence type="ECO:0000256" key="4">
    <source>
        <dbReference type="ARBA" id="ARBA00022833"/>
    </source>
</evidence>
<feature type="region of interest" description="Disordered" evidence="7">
    <location>
        <begin position="23"/>
        <end position="83"/>
    </location>
</feature>
<evidence type="ECO:0000313" key="10">
    <source>
        <dbReference type="Proteomes" id="UP000815325"/>
    </source>
</evidence>
<feature type="compositionally biased region" description="Polar residues" evidence="7">
    <location>
        <begin position="238"/>
        <end position="252"/>
    </location>
</feature>
<feature type="compositionally biased region" description="Basic and acidic residues" evidence="7">
    <location>
        <begin position="432"/>
        <end position="445"/>
    </location>
</feature>
<evidence type="ECO:0000256" key="7">
    <source>
        <dbReference type="SAM" id="MobiDB-lite"/>
    </source>
</evidence>
<feature type="compositionally biased region" description="Pro residues" evidence="7">
    <location>
        <begin position="311"/>
        <end position="328"/>
    </location>
</feature>
<feature type="compositionally biased region" description="Basic and acidic residues" evidence="7">
    <location>
        <begin position="172"/>
        <end position="187"/>
    </location>
</feature>
<organism evidence="9 10">
    <name type="scientific">Dunaliella salina</name>
    <name type="common">Green alga</name>
    <name type="synonym">Protococcus salinus</name>
    <dbReference type="NCBI Taxonomy" id="3046"/>
    <lineage>
        <taxon>Eukaryota</taxon>
        <taxon>Viridiplantae</taxon>
        <taxon>Chlorophyta</taxon>
        <taxon>core chlorophytes</taxon>
        <taxon>Chlorophyceae</taxon>
        <taxon>CS clade</taxon>
        <taxon>Chlamydomonadales</taxon>
        <taxon>Dunaliellaceae</taxon>
        <taxon>Dunaliella</taxon>
    </lineage>
</organism>
<comment type="caution">
    <text evidence="9">The sequence shown here is derived from an EMBL/GenBank/DDBJ whole genome shotgun (WGS) entry which is preliminary data.</text>
</comment>
<dbReference type="EMBL" id="MU069725">
    <property type="protein sequence ID" value="KAF5835059.1"/>
    <property type="molecule type" value="Genomic_DNA"/>
</dbReference>
<dbReference type="PROSITE" id="PS50174">
    <property type="entry name" value="G_PATCH"/>
    <property type="match status" value="1"/>
</dbReference>
<dbReference type="Pfam" id="PF01585">
    <property type="entry name" value="G-patch"/>
    <property type="match status" value="1"/>
</dbReference>
<keyword evidence="6" id="KW-0539">Nucleus</keyword>
<proteinExistence type="predicted"/>
<comment type="subcellular location">
    <subcellularLocation>
        <location evidence="1">Nucleus</location>
    </subcellularLocation>
</comment>
<feature type="compositionally biased region" description="Pro residues" evidence="7">
    <location>
        <begin position="341"/>
        <end position="354"/>
    </location>
</feature>
<keyword evidence="10" id="KW-1185">Reference proteome</keyword>
<name>A0ABQ7GKD6_DUNSA</name>
<keyword evidence="5" id="KW-0238">DNA-binding</keyword>
<evidence type="ECO:0000256" key="2">
    <source>
        <dbReference type="ARBA" id="ARBA00022723"/>
    </source>
</evidence>
<feature type="compositionally biased region" description="Low complexity" evidence="7">
    <location>
        <begin position="422"/>
        <end position="431"/>
    </location>
</feature>
<feature type="region of interest" description="Disordered" evidence="7">
    <location>
        <begin position="162"/>
        <end position="202"/>
    </location>
</feature>
<dbReference type="PANTHER" id="PTHR46297:SF1">
    <property type="entry name" value="ZINC FINGER CCCH-TYPE WITH G PATCH DOMAIN-CONTAINING PROTEIN"/>
    <property type="match status" value="1"/>
</dbReference>
<gene>
    <name evidence="9" type="ORF">DUNSADRAFT_8003</name>
</gene>
<evidence type="ECO:0000256" key="6">
    <source>
        <dbReference type="ARBA" id="ARBA00023242"/>
    </source>
</evidence>
<feature type="compositionally biased region" description="Low complexity" evidence="7">
    <location>
        <begin position="297"/>
        <end position="310"/>
    </location>
</feature>
<feature type="compositionally biased region" description="Basic and acidic residues" evidence="7">
    <location>
        <begin position="126"/>
        <end position="146"/>
    </location>
</feature>
<feature type="region of interest" description="Disordered" evidence="7">
    <location>
        <begin position="477"/>
        <end position="504"/>
    </location>
</feature>
<evidence type="ECO:0000313" key="9">
    <source>
        <dbReference type="EMBL" id="KAF5835059.1"/>
    </source>
</evidence>
<dbReference type="PANTHER" id="PTHR46297">
    <property type="entry name" value="ZINC FINGER CCCH-TYPE WITH G PATCH DOMAIN-CONTAINING PROTEIN"/>
    <property type="match status" value="1"/>
</dbReference>
<feature type="compositionally biased region" description="Basic residues" evidence="7">
    <location>
        <begin position="394"/>
        <end position="414"/>
    </location>
</feature>
<feature type="compositionally biased region" description="Low complexity" evidence="7">
    <location>
        <begin position="268"/>
        <end position="281"/>
    </location>
</feature>
<feature type="region of interest" description="Disordered" evidence="7">
    <location>
        <begin position="226"/>
        <end position="462"/>
    </location>
</feature>
<evidence type="ECO:0000259" key="8">
    <source>
        <dbReference type="PROSITE" id="PS50174"/>
    </source>
</evidence>